<organism evidence="4 6">
    <name type="scientific">Legionella gratiana</name>
    <dbReference type="NCBI Taxonomy" id="45066"/>
    <lineage>
        <taxon>Bacteria</taxon>
        <taxon>Pseudomonadati</taxon>
        <taxon>Pseudomonadota</taxon>
        <taxon>Gammaproteobacteria</taxon>
        <taxon>Legionellales</taxon>
        <taxon>Legionellaceae</taxon>
        <taxon>Legionella</taxon>
    </lineage>
</organism>
<dbReference type="InterPro" id="IPR021014">
    <property type="entry name" value="SidE_PDE"/>
</dbReference>
<evidence type="ECO:0000313" key="5">
    <source>
        <dbReference type="Proteomes" id="UP000054691"/>
    </source>
</evidence>
<dbReference type="EMBL" id="LNYE01000026">
    <property type="protein sequence ID" value="KTD06695.1"/>
    <property type="molecule type" value="Genomic_DNA"/>
</dbReference>
<feature type="region of interest" description="Disordered" evidence="1">
    <location>
        <begin position="346"/>
        <end position="366"/>
    </location>
</feature>
<protein>
    <submittedName>
        <fullName evidence="4">SdeA protein</fullName>
    </submittedName>
</protein>
<evidence type="ECO:0000313" key="3">
    <source>
        <dbReference type="EMBL" id="KTD06695.1"/>
    </source>
</evidence>
<dbReference type="Proteomes" id="UP000254476">
    <property type="component" value="Unassembled WGS sequence"/>
</dbReference>
<reference evidence="3 5" key="1">
    <citation type="submission" date="2015-11" db="EMBL/GenBank/DDBJ databases">
        <title>Genomic analysis of 38 Legionella species identifies large and diverse effector repertoires.</title>
        <authorList>
            <person name="Burstein D."/>
            <person name="Amaro F."/>
            <person name="Zusman T."/>
            <person name="Lifshitz Z."/>
            <person name="Cohen O."/>
            <person name="Gilbert J.A."/>
            <person name="Pupko T."/>
            <person name="Shuman H.A."/>
            <person name="Segal G."/>
        </authorList>
    </citation>
    <scope>NUCLEOTIDE SEQUENCE [LARGE SCALE GENOMIC DNA]</scope>
    <source>
        <strain evidence="3 5">Lyon 8420412</strain>
    </source>
</reference>
<evidence type="ECO:0000256" key="1">
    <source>
        <dbReference type="SAM" id="MobiDB-lite"/>
    </source>
</evidence>
<accession>A0A378JH29</accession>
<evidence type="ECO:0000313" key="4">
    <source>
        <dbReference type="EMBL" id="STX46228.1"/>
    </source>
</evidence>
<evidence type="ECO:0000313" key="6">
    <source>
        <dbReference type="Proteomes" id="UP000254476"/>
    </source>
</evidence>
<gene>
    <name evidence="4" type="primary">laiE</name>
    <name evidence="3" type="ORF">Lgra_2533</name>
    <name evidence="4" type="ORF">NCTC12388_02987</name>
</gene>
<name>A0A378JH29_9GAMM</name>
<dbReference type="OrthoDB" id="5647340at2"/>
<dbReference type="RefSeq" id="WP_058499656.1">
    <property type="nucleotide sequence ID" value="NZ_CAAAHW010000022.1"/>
</dbReference>
<feature type="domain" description="SidE PDE" evidence="2">
    <location>
        <begin position="18"/>
        <end position="244"/>
    </location>
</feature>
<dbReference type="Pfam" id="PF12252">
    <property type="entry name" value="SidE_PDE"/>
    <property type="match status" value="1"/>
</dbReference>
<dbReference type="STRING" id="45066.Lgra_2533"/>
<feature type="compositionally biased region" description="Polar residues" evidence="1">
    <location>
        <begin position="346"/>
        <end position="357"/>
    </location>
</feature>
<dbReference type="EMBL" id="UGOB01000001">
    <property type="protein sequence ID" value="STX46228.1"/>
    <property type="molecule type" value="Genomic_DNA"/>
</dbReference>
<dbReference type="AlphaFoldDB" id="A0A378JH29"/>
<reference evidence="4 6" key="2">
    <citation type="submission" date="2018-06" db="EMBL/GenBank/DDBJ databases">
        <authorList>
            <consortium name="Pathogen Informatics"/>
            <person name="Doyle S."/>
        </authorList>
    </citation>
    <scope>NUCLEOTIDE SEQUENCE [LARGE SCALE GENOMIC DNA]</scope>
    <source>
        <strain evidence="4 6">NCTC12388</strain>
    </source>
</reference>
<keyword evidence="5" id="KW-1185">Reference proteome</keyword>
<proteinExistence type="predicted"/>
<evidence type="ECO:0000259" key="2">
    <source>
        <dbReference type="Pfam" id="PF12252"/>
    </source>
</evidence>
<dbReference type="Proteomes" id="UP000054691">
    <property type="component" value="Unassembled WGS sequence"/>
</dbReference>
<sequence length="400" mass="45609">MPITLDPEVLKVAEYVYENLLSQPYTEVGPEWEFNYKNPTATNALGDGHNLQRSIQVEGKTLHRPIHGLAHTMRTLMYSQLMYESTQRQLHPHMCRDGRTIADLTPLDLKKLNIAQLFFVAGRASEASYGDAYHRYHRYGAKHFASYARHHLTHLFSEKEIELYARCIEDREGDYFDSTAEGYLIHLSHMIDLMRCKSPVEVFIGHSRGSMGIVPTLIHLFGRNDGLDILHFARGLFAATGEGVPYIDSTEWPHLGIECDRVEKAQELIGFLQVDGKEADAKKTGQAGFSVEGCYEALKTVNTPDWYHQKAIGMEDERALEDFDIKDIIDKEDEKEEENPIVINFPPQQKTSVPQEQEITEPREKTGSGCCLTKFLQQLLWTSPTVKTDIEKQVDSNYTI</sequence>